<comment type="caution">
    <text evidence="4">The sequence shown here is derived from an EMBL/GenBank/DDBJ whole genome shotgun (WGS) entry which is preliminary data.</text>
</comment>
<keyword evidence="5" id="KW-1185">Reference proteome</keyword>
<reference evidence="4 5" key="1">
    <citation type="submission" date="2016-11" db="EMBL/GenBank/DDBJ databases">
        <title>Mixed transmission modes and dynamic genome evolution in an obligate animal-bacterial symbiosis.</title>
        <authorList>
            <person name="Russell S.L."/>
            <person name="Corbett-Detig R.B."/>
            <person name="Cavanaugh C.M."/>
        </authorList>
    </citation>
    <scope>NUCLEOTIDE SEQUENCE [LARGE SCALE GENOMIC DNA]</scope>
    <source>
        <strain evidence="4">Se-Cadez</strain>
    </source>
</reference>
<organism evidence="4 5">
    <name type="scientific">Solemya velesiana gill symbiont</name>
    <dbReference type="NCBI Taxonomy" id="1918948"/>
    <lineage>
        <taxon>Bacteria</taxon>
        <taxon>Pseudomonadati</taxon>
        <taxon>Pseudomonadota</taxon>
        <taxon>Gammaproteobacteria</taxon>
        <taxon>sulfur-oxidizing symbionts</taxon>
    </lineage>
</organism>
<dbReference type="AlphaFoldDB" id="A0A1T2KU56"/>
<keyword evidence="2" id="KW-0378">Hydrolase</keyword>
<dbReference type="GO" id="GO:0016811">
    <property type="term" value="F:hydrolase activity, acting on carbon-nitrogen (but not peptide) bonds, in linear amides"/>
    <property type="evidence" value="ECO:0007669"/>
    <property type="project" value="InterPro"/>
</dbReference>
<dbReference type="Proteomes" id="UP000190896">
    <property type="component" value="Unassembled WGS sequence"/>
</dbReference>
<dbReference type="PANTHER" id="PTHR23088:SF27">
    <property type="entry name" value="DEAMINATED GLUTATHIONE AMIDASE"/>
    <property type="match status" value="1"/>
</dbReference>
<comment type="similarity">
    <text evidence="1">Belongs to the carbon-nitrogen hydrolase superfamily. NIT1/NIT2 family.</text>
</comment>
<feature type="domain" description="CN hydrolase" evidence="3">
    <location>
        <begin position="6"/>
        <end position="255"/>
    </location>
</feature>
<gene>
    <name evidence="4" type="ORF">BOW51_07380</name>
</gene>
<dbReference type="CDD" id="cd07572">
    <property type="entry name" value="nit"/>
    <property type="match status" value="1"/>
</dbReference>
<keyword evidence="4" id="KW-0808">Transferase</keyword>
<sequence length="276" mass="30388">MTDTKKKVAAIQMATGPNVSANLLEAERLVSEAVDNGAGLVVLPENFAFMDKQERDLCALRESDDDGPLQDFLSQLAKRHGIWLVGGSIPLEAHDNSKVRAACLVFNDQGERVARYDKIHLFDVNLVEANEQYVESETIEPGHDPVVIDSPFGKLGIAICYDLRFPELFRSLLAKGMEIICMPASFTAITGKAHWETLIRARAIENLSYVIAAAQGGFHINGRETHGHSMIVDPWGTVLAQVPRGSGSVSCAVDLSYLQSTRRNFPTLDHRRLNCD</sequence>
<dbReference type="PANTHER" id="PTHR23088">
    <property type="entry name" value="NITRILASE-RELATED"/>
    <property type="match status" value="1"/>
</dbReference>
<dbReference type="InterPro" id="IPR001110">
    <property type="entry name" value="UPF0012_CS"/>
</dbReference>
<dbReference type="EMBL" id="MPRJ01000041">
    <property type="protein sequence ID" value="OOZ36398.1"/>
    <property type="molecule type" value="Genomic_DNA"/>
</dbReference>
<dbReference type="SUPFAM" id="SSF56317">
    <property type="entry name" value="Carbon-nitrogen hydrolase"/>
    <property type="match status" value="1"/>
</dbReference>
<evidence type="ECO:0000313" key="4">
    <source>
        <dbReference type="EMBL" id="OOZ36398.1"/>
    </source>
</evidence>
<dbReference type="GO" id="GO:0016746">
    <property type="term" value="F:acyltransferase activity"/>
    <property type="evidence" value="ECO:0007669"/>
    <property type="project" value="UniProtKB-KW"/>
</dbReference>
<dbReference type="InterPro" id="IPR003010">
    <property type="entry name" value="C-N_Hydrolase"/>
</dbReference>
<name>A0A1T2KU56_9GAMM</name>
<dbReference type="PROSITE" id="PS01227">
    <property type="entry name" value="UPF0012"/>
    <property type="match status" value="1"/>
</dbReference>
<proteinExistence type="inferred from homology"/>
<dbReference type="InterPro" id="IPR045254">
    <property type="entry name" value="Nit1/2_C-N_Hydrolase"/>
</dbReference>
<dbReference type="RefSeq" id="WP_078487222.1">
    <property type="nucleotide sequence ID" value="NZ_MPRJ01000041.1"/>
</dbReference>
<evidence type="ECO:0000256" key="2">
    <source>
        <dbReference type="ARBA" id="ARBA00022801"/>
    </source>
</evidence>
<dbReference type="Gene3D" id="3.60.110.10">
    <property type="entry name" value="Carbon-nitrogen hydrolase"/>
    <property type="match status" value="1"/>
</dbReference>
<accession>A0A1T2KU56</accession>
<dbReference type="InterPro" id="IPR036526">
    <property type="entry name" value="C-N_Hydrolase_sf"/>
</dbReference>
<dbReference type="OrthoDB" id="9811121at2"/>
<dbReference type="PROSITE" id="PS50263">
    <property type="entry name" value="CN_HYDROLASE"/>
    <property type="match status" value="1"/>
</dbReference>
<evidence type="ECO:0000256" key="1">
    <source>
        <dbReference type="ARBA" id="ARBA00010613"/>
    </source>
</evidence>
<evidence type="ECO:0000259" key="3">
    <source>
        <dbReference type="PROSITE" id="PS50263"/>
    </source>
</evidence>
<evidence type="ECO:0000313" key="5">
    <source>
        <dbReference type="Proteomes" id="UP000190896"/>
    </source>
</evidence>
<protein>
    <submittedName>
        <fullName evidence="4">Acyltransferase</fullName>
    </submittedName>
</protein>
<keyword evidence="4" id="KW-0012">Acyltransferase</keyword>
<dbReference type="Pfam" id="PF00795">
    <property type="entry name" value="CN_hydrolase"/>
    <property type="match status" value="1"/>
</dbReference>